<comment type="similarity">
    <text evidence="2 6">Belongs to the FPP/GGPP synthase family.</text>
</comment>
<dbReference type="PROSITE" id="PS00723">
    <property type="entry name" value="POLYPRENYL_SYNTHASE_1"/>
    <property type="match status" value="1"/>
</dbReference>
<sequence length="325" mass="36935">MNSLEEYKRLIEDSITKYSSGTEPENLHNSIRYILNLGGKRIRPILVLMGYGVFNDHVERALHQALAIELFHNFTLIHDDIMDRADLRRGHLTVHKKWSEPTAILSGDLMLIKAYELLCDAPPQLLPPMLQAFNTMATEVCEGQQMDMDFEQRTDVSEEEYIDMIRKKTSVLIGAAIQIGALRAGADASEAGLLYEFGVNIGLAFQMLDDYLDVFGQSEKTGKVEGGDVLNGKKTLLFLHCYRHADEQSKNELLSIYENRTSKSNAEKVLAARELFKVTGSDKYLYKKAEDYYHIGVNLLKSADFQRERIKPLLTLADSLMQREH</sequence>
<dbReference type="Proteomes" id="UP000286715">
    <property type="component" value="Unassembled WGS sequence"/>
</dbReference>
<dbReference type="AlphaFoldDB" id="A0A401XJC3"/>
<reference evidence="7 8" key="1">
    <citation type="submission" date="2018-11" db="EMBL/GenBank/DDBJ databases">
        <title>Schleiferia aggregans sp. nov., a moderately thermophilic heterotrophic bacterium isolated from microbial mats at a terrestrial hot spring.</title>
        <authorList>
            <person name="Iino T."/>
            <person name="Ohkuma M."/>
            <person name="Haruta S."/>
        </authorList>
    </citation>
    <scope>NUCLEOTIDE SEQUENCE [LARGE SCALE GENOMIC DNA]</scope>
    <source>
        <strain evidence="7 8">LA</strain>
    </source>
</reference>
<dbReference type="Pfam" id="PF00348">
    <property type="entry name" value="polyprenyl_synt"/>
    <property type="match status" value="1"/>
</dbReference>
<evidence type="ECO:0000256" key="5">
    <source>
        <dbReference type="ARBA" id="ARBA00022842"/>
    </source>
</evidence>
<proteinExistence type="inferred from homology"/>
<dbReference type="InterPro" id="IPR008949">
    <property type="entry name" value="Isoprenoid_synthase_dom_sf"/>
</dbReference>
<dbReference type="RefSeq" id="WP_124397190.1">
    <property type="nucleotide sequence ID" value="NZ_BHZE01000004.1"/>
</dbReference>
<evidence type="ECO:0000256" key="6">
    <source>
        <dbReference type="RuleBase" id="RU004466"/>
    </source>
</evidence>
<dbReference type="SFLD" id="SFLDG01017">
    <property type="entry name" value="Polyprenyl_Transferase_Like"/>
    <property type="match status" value="1"/>
</dbReference>
<dbReference type="SUPFAM" id="SSF48576">
    <property type="entry name" value="Terpenoid synthases"/>
    <property type="match status" value="1"/>
</dbReference>
<dbReference type="InterPro" id="IPR033749">
    <property type="entry name" value="Polyprenyl_synt_CS"/>
</dbReference>
<keyword evidence="4" id="KW-0479">Metal-binding</keyword>
<dbReference type="CDD" id="cd00685">
    <property type="entry name" value="Trans_IPPS_HT"/>
    <property type="match status" value="1"/>
</dbReference>
<accession>A0A401XJC3</accession>
<dbReference type="GO" id="GO:0004659">
    <property type="term" value="F:prenyltransferase activity"/>
    <property type="evidence" value="ECO:0007669"/>
    <property type="project" value="InterPro"/>
</dbReference>
<comment type="caution">
    <text evidence="7">The sequence shown here is derived from an EMBL/GenBank/DDBJ whole genome shotgun (WGS) entry which is preliminary data.</text>
</comment>
<dbReference type="PROSITE" id="PS00444">
    <property type="entry name" value="POLYPRENYL_SYNTHASE_2"/>
    <property type="match status" value="1"/>
</dbReference>
<evidence type="ECO:0000256" key="4">
    <source>
        <dbReference type="ARBA" id="ARBA00022723"/>
    </source>
</evidence>
<gene>
    <name evidence="7" type="ORF">JCM31826_06110</name>
</gene>
<dbReference type="OrthoDB" id="9805316at2"/>
<organism evidence="7 8">
    <name type="scientific">Thermaurantimonas aggregans</name>
    <dbReference type="NCBI Taxonomy" id="2173829"/>
    <lineage>
        <taxon>Bacteria</taxon>
        <taxon>Pseudomonadati</taxon>
        <taxon>Bacteroidota</taxon>
        <taxon>Flavobacteriia</taxon>
        <taxon>Flavobacteriales</taxon>
        <taxon>Schleiferiaceae</taxon>
        <taxon>Thermaurantimonas</taxon>
    </lineage>
</organism>
<keyword evidence="3 6" id="KW-0808">Transferase</keyword>
<dbReference type="PANTHER" id="PTHR12001">
    <property type="entry name" value="GERANYLGERANYL PYROPHOSPHATE SYNTHASE"/>
    <property type="match status" value="1"/>
</dbReference>
<dbReference type="InterPro" id="IPR000092">
    <property type="entry name" value="Polyprenyl_synt"/>
</dbReference>
<dbReference type="GO" id="GO:0008299">
    <property type="term" value="P:isoprenoid biosynthetic process"/>
    <property type="evidence" value="ECO:0007669"/>
    <property type="project" value="InterPro"/>
</dbReference>
<keyword evidence="8" id="KW-1185">Reference proteome</keyword>
<evidence type="ECO:0000256" key="2">
    <source>
        <dbReference type="ARBA" id="ARBA00006706"/>
    </source>
</evidence>
<name>A0A401XJC3_9FLAO</name>
<dbReference type="EMBL" id="BHZE01000004">
    <property type="protein sequence ID" value="GCD77129.1"/>
    <property type="molecule type" value="Genomic_DNA"/>
</dbReference>
<evidence type="ECO:0000313" key="7">
    <source>
        <dbReference type="EMBL" id="GCD77129.1"/>
    </source>
</evidence>
<protein>
    <submittedName>
        <fullName evidence="7">Isoprenyl synthetase</fullName>
    </submittedName>
</protein>
<dbReference type="SFLD" id="SFLDS00005">
    <property type="entry name" value="Isoprenoid_Synthase_Type_I"/>
    <property type="match status" value="1"/>
</dbReference>
<comment type="cofactor">
    <cofactor evidence="1">
        <name>Mg(2+)</name>
        <dbReference type="ChEBI" id="CHEBI:18420"/>
    </cofactor>
</comment>
<dbReference type="PANTHER" id="PTHR12001:SF85">
    <property type="entry name" value="SHORT CHAIN ISOPRENYL DIPHOSPHATE SYNTHASE"/>
    <property type="match status" value="1"/>
</dbReference>
<dbReference type="Gene3D" id="1.10.600.10">
    <property type="entry name" value="Farnesyl Diphosphate Synthase"/>
    <property type="match status" value="1"/>
</dbReference>
<evidence type="ECO:0000256" key="1">
    <source>
        <dbReference type="ARBA" id="ARBA00001946"/>
    </source>
</evidence>
<dbReference type="GO" id="GO:0046872">
    <property type="term" value="F:metal ion binding"/>
    <property type="evidence" value="ECO:0007669"/>
    <property type="project" value="UniProtKB-KW"/>
</dbReference>
<keyword evidence="5" id="KW-0460">Magnesium</keyword>
<evidence type="ECO:0000256" key="3">
    <source>
        <dbReference type="ARBA" id="ARBA00022679"/>
    </source>
</evidence>
<evidence type="ECO:0000313" key="8">
    <source>
        <dbReference type="Proteomes" id="UP000286715"/>
    </source>
</evidence>